<reference evidence="1" key="1">
    <citation type="submission" date="2023-12" db="EMBL/GenBank/DDBJ databases">
        <title>Genome assembly of Anisodus tanguticus.</title>
        <authorList>
            <person name="Wang Y.-J."/>
        </authorList>
    </citation>
    <scope>NUCLEOTIDE SEQUENCE</scope>
    <source>
        <strain evidence="1">KB-2021</strain>
        <tissue evidence="1">Leaf</tissue>
    </source>
</reference>
<dbReference type="Proteomes" id="UP001291623">
    <property type="component" value="Unassembled WGS sequence"/>
</dbReference>
<name>A0AAE1SEJ7_9SOLA</name>
<gene>
    <name evidence="1" type="ORF">RND71_011760</name>
</gene>
<organism evidence="1 2">
    <name type="scientific">Anisodus tanguticus</name>
    <dbReference type="NCBI Taxonomy" id="243964"/>
    <lineage>
        <taxon>Eukaryota</taxon>
        <taxon>Viridiplantae</taxon>
        <taxon>Streptophyta</taxon>
        <taxon>Embryophyta</taxon>
        <taxon>Tracheophyta</taxon>
        <taxon>Spermatophyta</taxon>
        <taxon>Magnoliopsida</taxon>
        <taxon>eudicotyledons</taxon>
        <taxon>Gunneridae</taxon>
        <taxon>Pentapetalae</taxon>
        <taxon>asterids</taxon>
        <taxon>lamiids</taxon>
        <taxon>Solanales</taxon>
        <taxon>Solanaceae</taxon>
        <taxon>Solanoideae</taxon>
        <taxon>Hyoscyameae</taxon>
        <taxon>Anisodus</taxon>
    </lineage>
</organism>
<dbReference type="EMBL" id="JAVYJV010000006">
    <property type="protein sequence ID" value="KAK4367968.1"/>
    <property type="molecule type" value="Genomic_DNA"/>
</dbReference>
<evidence type="ECO:0000313" key="1">
    <source>
        <dbReference type="EMBL" id="KAK4367968.1"/>
    </source>
</evidence>
<comment type="caution">
    <text evidence="1">The sequence shown here is derived from an EMBL/GenBank/DDBJ whole genome shotgun (WGS) entry which is preliminary data.</text>
</comment>
<proteinExistence type="predicted"/>
<evidence type="ECO:0000313" key="2">
    <source>
        <dbReference type="Proteomes" id="UP001291623"/>
    </source>
</evidence>
<protein>
    <submittedName>
        <fullName evidence="1">Uncharacterized protein</fullName>
    </submittedName>
</protein>
<sequence>MIAFGDSLPDADGAMIKLTRKCCRKSLFSLQDTVALSPREELPTGVAQPSMSSYRHTETTFFSLLAVEEMLIIQISDIISSLVTAAAGGTYILKVILLVRAGFSFSLTWIKNASE</sequence>
<dbReference type="AlphaFoldDB" id="A0AAE1SEJ7"/>
<keyword evidence="2" id="KW-1185">Reference proteome</keyword>
<accession>A0AAE1SEJ7</accession>